<proteinExistence type="predicted"/>
<protein>
    <recommendedName>
        <fullName evidence="4">DM13 domain-containing protein</fullName>
    </recommendedName>
</protein>
<organism evidence="2 3">
    <name type="scientific">Nitrospira tepida</name>
    <dbReference type="NCBI Taxonomy" id="2973512"/>
    <lineage>
        <taxon>Bacteria</taxon>
        <taxon>Pseudomonadati</taxon>
        <taxon>Nitrospirota</taxon>
        <taxon>Nitrospiria</taxon>
        <taxon>Nitrospirales</taxon>
        <taxon>Nitrospiraceae</taxon>
        <taxon>Nitrospira</taxon>
    </lineage>
</organism>
<accession>A0AA86T600</accession>
<reference evidence="2" key="1">
    <citation type="submission" date="2022-10" db="EMBL/GenBank/DDBJ databases">
        <authorList>
            <person name="Koch H."/>
        </authorList>
    </citation>
    <scope>NUCLEOTIDE SEQUENCE</scope>
    <source>
        <strain evidence="2">DNF</strain>
    </source>
</reference>
<dbReference type="KEGG" id="nti:DNFV4_01414"/>
<gene>
    <name evidence="2" type="ORF">DNFV4_01414</name>
</gene>
<keyword evidence="1" id="KW-0732">Signal</keyword>
<evidence type="ECO:0000313" key="3">
    <source>
        <dbReference type="Proteomes" id="UP001179121"/>
    </source>
</evidence>
<sequence length="169" mass="18133">MRKDRISTMGSVAACAAVCAFTLMGAVPAFAADAHTTSKFEGAKANSGTATHGRQGNQDTLTWSEDFKIPDTPAPHWQVVDSKGNVYLLNRLKIKGGLLGGEKENRTITIPPYVHDVAKVQIWCAWAEALLGEASFPKPIAMAGFENGMRAEGGMKHDSMKHDGMAMGR</sequence>
<evidence type="ECO:0000313" key="2">
    <source>
        <dbReference type="EMBL" id="CAI4030982.1"/>
    </source>
</evidence>
<dbReference type="AlphaFoldDB" id="A0AA86T600"/>
<feature type="chain" id="PRO_5041642072" description="DM13 domain-containing protein" evidence="1">
    <location>
        <begin position="32"/>
        <end position="169"/>
    </location>
</feature>
<keyword evidence="3" id="KW-1185">Reference proteome</keyword>
<dbReference type="RefSeq" id="WP_289267947.1">
    <property type="nucleotide sequence ID" value="NZ_OX365700.1"/>
</dbReference>
<dbReference type="Proteomes" id="UP001179121">
    <property type="component" value="Chromosome"/>
</dbReference>
<dbReference type="EMBL" id="OX365700">
    <property type="protein sequence ID" value="CAI4030982.1"/>
    <property type="molecule type" value="Genomic_DNA"/>
</dbReference>
<name>A0AA86T600_9BACT</name>
<feature type="signal peptide" evidence="1">
    <location>
        <begin position="1"/>
        <end position="31"/>
    </location>
</feature>
<evidence type="ECO:0008006" key="4">
    <source>
        <dbReference type="Google" id="ProtNLM"/>
    </source>
</evidence>
<evidence type="ECO:0000256" key="1">
    <source>
        <dbReference type="SAM" id="SignalP"/>
    </source>
</evidence>